<protein>
    <submittedName>
        <fullName evidence="1">Uncharacterized protein</fullName>
    </submittedName>
</protein>
<dbReference type="EMBL" id="JABBWG010000001">
    <property type="protein sequence ID" value="KAG1826919.1"/>
    <property type="molecule type" value="Genomic_DNA"/>
</dbReference>
<organism evidence="1 2">
    <name type="scientific">Suillus subaureus</name>
    <dbReference type="NCBI Taxonomy" id="48587"/>
    <lineage>
        <taxon>Eukaryota</taxon>
        <taxon>Fungi</taxon>
        <taxon>Dikarya</taxon>
        <taxon>Basidiomycota</taxon>
        <taxon>Agaricomycotina</taxon>
        <taxon>Agaricomycetes</taxon>
        <taxon>Agaricomycetidae</taxon>
        <taxon>Boletales</taxon>
        <taxon>Suillineae</taxon>
        <taxon>Suillaceae</taxon>
        <taxon>Suillus</taxon>
    </lineage>
</organism>
<dbReference type="GeneID" id="64626216"/>
<reference evidence="1" key="1">
    <citation type="journal article" date="2020" name="New Phytol.">
        <title>Comparative genomics reveals dynamic genome evolution in host specialist ectomycorrhizal fungi.</title>
        <authorList>
            <person name="Lofgren L.A."/>
            <person name="Nguyen N.H."/>
            <person name="Vilgalys R."/>
            <person name="Ruytinx J."/>
            <person name="Liao H.L."/>
            <person name="Branco S."/>
            <person name="Kuo A."/>
            <person name="LaButti K."/>
            <person name="Lipzen A."/>
            <person name="Andreopoulos W."/>
            <person name="Pangilinan J."/>
            <person name="Riley R."/>
            <person name="Hundley H."/>
            <person name="Na H."/>
            <person name="Barry K."/>
            <person name="Grigoriev I.V."/>
            <person name="Stajich J.E."/>
            <person name="Kennedy P.G."/>
        </authorList>
    </citation>
    <scope>NUCLEOTIDE SEQUENCE</scope>
    <source>
        <strain evidence="1">MN1</strain>
    </source>
</reference>
<accession>A0A9P7JK71</accession>
<dbReference type="AlphaFoldDB" id="A0A9P7JK71"/>
<gene>
    <name evidence="1" type="ORF">BJ212DRAFT_1294336</name>
</gene>
<comment type="caution">
    <text evidence="1">The sequence shown here is derived from an EMBL/GenBank/DDBJ whole genome shotgun (WGS) entry which is preliminary data.</text>
</comment>
<dbReference type="Proteomes" id="UP000807769">
    <property type="component" value="Unassembled WGS sequence"/>
</dbReference>
<name>A0A9P7JK71_9AGAM</name>
<dbReference type="OrthoDB" id="2638305at2759"/>
<evidence type="ECO:0000313" key="2">
    <source>
        <dbReference type="Proteomes" id="UP000807769"/>
    </source>
</evidence>
<evidence type="ECO:0000313" key="1">
    <source>
        <dbReference type="EMBL" id="KAG1826919.1"/>
    </source>
</evidence>
<keyword evidence="2" id="KW-1185">Reference proteome</keyword>
<proteinExistence type="predicted"/>
<sequence length="202" mass="22482">MELLHGLKWHHNVLNLPQPKMMVANNCCHIHSAVASAMPETEAKLDVWHFSAIYIAAILNTSKSPFHSAIAADISGAILKKHAEHGHGAEYWDCGEQEQCLLAAFDKWAKKGVWSAAAQKVHQEQLKHVQKWCLKCSDQDLRSDSSCVKGTHKGWNSLQRAQPSGIVMLSALSHDFVLHQNIRVTSNCAVLHDLGIMHGHDY</sequence>
<dbReference type="RefSeq" id="XP_041199766.1">
    <property type="nucleotide sequence ID" value="XM_041332199.1"/>
</dbReference>